<comment type="similarity">
    <text evidence="3">Belongs to the complex I NDUFA2 subunit family.</text>
</comment>
<dbReference type="InterPro" id="IPR007741">
    <property type="entry name" value="Ribosomal_mL43/mS25/NADH_DH"/>
</dbReference>
<evidence type="ECO:0000256" key="9">
    <source>
        <dbReference type="ARBA" id="ARBA00022982"/>
    </source>
</evidence>
<name>A0A9L0TPI3_HORSE</name>
<keyword evidence="10" id="KW-0007">Acetylation</keyword>
<keyword evidence="11" id="KW-0496">Mitochondrion</keyword>
<accession>A0A9L0TPI3</accession>
<evidence type="ECO:0000256" key="14">
    <source>
        <dbReference type="ARBA" id="ARBA00031441"/>
    </source>
</evidence>
<evidence type="ECO:0000256" key="11">
    <source>
        <dbReference type="ARBA" id="ARBA00023128"/>
    </source>
</evidence>
<organism evidence="17 18">
    <name type="scientific">Equus caballus</name>
    <name type="common">Horse</name>
    <dbReference type="NCBI Taxonomy" id="9796"/>
    <lineage>
        <taxon>Eukaryota</taxon>
        <taxon>Metazoa</taxon>
        <taxon>Chordata</taxon>
        <taxon>Craniata</taxon>
        <taxon>Vertebrata</taxon>
        <taxon>Euteleostomi</taxon>
        <taxon>Mammalia</taxon>
        <taxon>Eutheria</taxon>
        <taxon>Laurasiatheria</taxon>
        <taxon>Perissodactyla</taxon>
        <taxon>Equidae</taxon>
        <taxon>Equus</taxon>
    </lineage>
</organism>
<dbReference type="Pfam" id="PF05047">
    <property type="entry name" value="L51_S25_CI-B8"/>
    <property type="match status" value="1"/>
</dbReference>
<keyword evidence="18" id="KW-1185">Reference proteome</keyword>
<reference evidence="17 18" key="1">
    <citation type="journal article" date="2009" name="Science">
        <title>Genome sequence, comparative analysis, and population genetics of the domestic horse.</title>
        <authorList>
            <consortium name="Broad Institute Genome Sequencing Platform"/>
            <consortium name="Broad Institute Whole Genome Assembly Team"/>
            <person name="Wade C.M."/>
            <person name="Giulotto E."/>
            <person name="Sigurdsson S."/>
            <person name="Zoli M."/>
            <person name="Gnerre S."/>
            <person name="Imsland F."/>
            <person name="Lear T.L."/>
            <person name="Adelson D.L."/>
            <person name="Bailey E."/>
            <person name="Bellone R.R."/>
            <person name="Bloecker H."/>
            <person name="Distl O."/>
            <person name="Edgar R.C."/>
            <person name="Garber M."/>
            <person name="Leeb T."/>
            <person name="Mauceli E."/>
            <person name="MacLeod J.N."/>
            <person name="Penedo M.C.T."/>
            <person name="Raison J.M."/>
            <person name="Sharpe T."/>
            <person name="Vogel J."/>
            <person name="Andersson L."/>
            <person name="Antczak D.F."/>
            <person name="Biagi T."/>
            <person name="Binns M.M."/>
            <person name="Chowdhary B.P."/>
            <person name="Coleman S.J."/>
            <person name="Della Valle G."/>
            <person name="Fryc S."/>
            <person name="Guerin G."/>
            <person name="Hasegawa T."/>
            <person name="Hill E.W."/>
            <person name="Jurka J."/>
            <person name="Kiialainen A."/>
            <person name="Lindgren G."/>
            <person name="Liu J."/>
            <person name="Magnani E."/>
            <person name="Mickelson J.R."/>
            <person name="Murray J."/>
            <person name="Nergadze S.G."/>
            <person name="Onofrio R."/>
            <person name="Pedroni S."/>
            <person name="Piras M.F."/>
            <person name="Raudsepp T."/>
            <person name="Rocchi M."/>
            <person name="Roeed K.H."/>
            <person name="Ryder O.A."/>
            <person name="Searle S."/>
            <person name="Skow L."/>
            <person name="Swinburne J.E."/>
            <person name="Syvaenen A.C."/>
            <person name="Tozaki T."/>
            <person name="Valberg S.J."/>
            <person name="Vaudin M."/>
            <person name="White J.R."/>
            <person name="Zody M.C."/>
            <person name="Lander E.S."/>
            <person name="Lindblad-Toh K."/>
        </authorList>
    </citation>
    <scope>NUCLEOTIDE SEQUENCE [LARGE SCALE GENOMIC DNA]</scope>
    <source>
        <strain evidence="17 18">Thoroughbred</strain>
    </source>
</reference>
<keyword evidence="6" id="KW-0813">Transport</keyword>
<dbReference type="Ensembl" id="ENSECAT00000103216.1">
    <property type="protein sequence ID" value="ENSECAP00000090180.1"/>
    <property type="gene ID" value="ENSECAG00000023131.4"/>
</dbReference>
<dbReference type="FunFam" id="3.40.30.10:FF:000127">
    <property type="entry name" value="NADH dehydrogenase [ubiquinone] 1 alpha subcomplex subunit 2"/>
    <property type="match status" value="1"/>
</dbReference>
<dbReference type="PANTHER" id="PTHR12878:SF0">
    <property type="entry name" value="NADH DEHYDROGENASE [UBIQUINONE] 1 ALPHA SUBCOMPLEX SUBUNIT 2"/>
    <property type="match status" value="1"/>
</dbReference>
<keyword evidence="12" id="KW-0472">Membrane</keyword>
<proteinExistence type="inferred from homology"/>
<comment type="subcellular location">
    <subcellularLocation>
        <location evidence="2">Mitochondrion inner membrane</location>
        <topology evidence="2">Peripheral membrane protein</topology>
        <orientation evidence="2">Matrix side</orientation>
    </subcellularLocation>
</comment>
<protein>
    <recommendedName>
        <fullName evidence="5">NADH dehydrogenase [ubiquinone] 1 alpha subcomplex subunit 2</fullName>
    </recommendedName>
    <alternativeName>
        <fullName evidence="14">Complex I-B8</fullName>
    </alternativeName>
    <alternativeName>
        <fullName evidence="15">NADH-ubiquinone oxidoreductase B8 subunit</fullName>
    </alternativeName>
</protein>
<comment type="function">
    <text evidence="1">Accessory subunit of the mitochondrial membrane respiratory chain NADH dehydrogenase (Complex I), that is believed not to be involved in catalysis. Complex I functions in the transfer of electrons from NADH to the respiratory chain. The immediate electron acceptor for the enzyme is believed to be ubiquinone.</text>
</comment>
<evidence type="ECO:0000256" key="7">
    <source>
        <dbReference type="ARBA" id="ARBA00022660"/>
    </source>
</evidence>
<evidence type="ECO:0000256" key="3">
    <source>
        <dbReference type="ARBA" id="ARBA00008939"/>
    </source>
</evidence>
<evidence type="ECO:0000259" key="16">
    <source>
        <dbReference type="SMART" id="SM00916"/>
    </source>
</evidence>
<evidence type="ECO:0000256" key="2">
    <source>
        <dbReference type="ARBA" id="ARBA00004443"/>
    </source>
</evidence>
<dbReference type="SMART" id="SM00916">
    <property type="entry name" value="L51_S25_CI-B8"/>
    <property type="match status" value="1"/>
</dbReference>
<reference evidence="17" key="3">
    <citation type="submission" date="2025-09" db="UniProtKB">
        <authorList>
            <consortium name="Ensembl"/>
        </authorList>
    </citation>
    <scope>IDENTIFICATION</scope>
    <source>
        <strain evidence="17">Thoroughbred</strain>
    </source>
</reference>
<dbReference type="SUPFAM" id="SSF52833">
    <property type="entry name" value="Thioredoxin-like"/>
    <property type="match status" value="1"/>
</dbReference>
<dbReference type="GO" id="GO:0045271">
    <property type="term" value="C:respiratory chain complex I"/>
    <property type="evidence" value="ECO:0000318"/>
    <property type="project" value="GO_Central"/>
</dbReference>
<dbReference type="InterPro" id="IPR036249">
    <property type="entry name" value="Thioredoxin-like_sf"/>
</dbReference>
<keyword evidence="9" id="KW-0249">Electron transport</keyword>
<feature type="domain" description="Ribosomal protein/NADH dehydrogenase" evidence="16">
    <location>
        <begin position="68"/>
        <end position="153"/>
    </location>
</feature>
<keyword evidence="13" id="KW-1015">Disulfide bond</keyword>
<reference evidence="17" key="2">
    <citation type="submission" date="2025-08" db="UniProtKB">
        <authorList>
            <consortium name="Ensembl"/>
        </authorList>
    </citation>
    <scope>IDENTIFICATION</scope>
    <source>
        <strain evidence="17">Thoroughbred</strain>
    </source>
</reference>
<dbReference type="Proteomes" id="UP000002281">
    <property type="component" value="Chromosome 14"/>
</dbReference>
<dbReference type="InterPro" id="IPR016464">
    <property type="entry name" value="NADH_Ub_cplx-1_asu_su-2"/>
</dbReference>
<evidence type="ECO:0000256" key="6">
    <source>
        <dbReference type="ARBA" id="ARBA00022448"/>
    </source>
</evidence>
<keyword evidence="8" id="KW-0999">Mitochondrion inner membrane</keyword>
<evidence type="ECO:0000256" key="5">
    <source>
        <dbReference type="ARBA" id="ARBA00016394"/>
    </source>
</evidence>
<evidence type="ECO:0000256" key="1">
    <source>
        <dbReference type="ARBA" id="ARBA00003195"/>
    </source>
</evidence>
<dbReference type="PANTHER" id="PTHR12878">
    <property type="entry name" value="NADH-UBIQUINONE OXIDOREDUCTASE B8 SUBUNIT"/>
    <property type="match status" value="1"/>
</dbReference>
<evidence type="ECO:0000256" key="10">
    <source>
        <dbReference type="ARBA" id="ARBA00022990"/>
    </source>
</evidence>
<evidence type="ECO:0000313" key="18">
    <source>
        <dbReference type="Proteomes" id="UP000002281"/>
    </source>
</evidence>
<sequence length="184" mass="19934">MALAKPVSAPLRHQPIAESGGSAIGPTGEVGRKGGGGVWVSAEMAAAAASRGLRANLGLREIRIHLCQRSPGSQGVRDFIEKRYVELKKANPDLPILIRECSDVQPKLWARYGCFVSRVTSVEAGPGLQKDRGLSFWNSEQASDRGEEMLVNSRQCRAFQITGGQCWSRNVWGKQGVTPKANSF</sequence>
<dbReference type="GeneTree" id="ENSGT00390000006178"/>
<dbReference type="GO" id="GO:0005743">
    <property type="term" value="C:mitochondrial inner membrane"/>
    <property type="evidence" value="ECO:0007669"/>
    <property type="project" value="UniProtKB-SubCell"/>
</dbReference>
<keyword evidence="7" id="KW-0679">Respiratory chain</keyword>
<evidence type="ECO:0000256" key="8">
    <source>
        <dbReference type="ARBA" id="ARBA00022792"/>
    </source>
</evidence>
<evidence type="ECO:0000256" key="12">
    <source>
        <dbReference type="ARBA" id="ARBA00023136"/>
    </source>
</evidence>
<evidence type="ECO:0000256" key="15">
    <source>
        <dbReference type="ARBA" id="ARBA00032513"/>
    </source>
</evidence>
<dbReference type="AlphaFoldDB" id="A0A9L0TPI3"/>
<evidence type="ECO:0000256" key="4">
    <source>
        <dbReference type="ARBA" id="ARBA00011533"/>
    </source>
</evidence>
<evidence type="ECO:0000313" key="17">
    <source>
        <dbReference type="Ensembl" id="ENSECAP00000090180.1"/>
    </source>
</evidence>
<dbReference type="Gene3D" id="3.40.30.10">
    <property type="entry name" value="Glutaredoxin"/>
    <property type="match status" value="1"/>
</dbReference>
<comment type="subunit">
    <text evidence="4">Complex I is composed of 45 different subunits.</text>
</comment>
<evidence type="ECO:0000256" key="13">
    <source>
        <dbReference type="ARBA" id="ARBA00023157"/>
    </source>
</evidence>